<feature type="region of interest" description="Disordered" evidence="1">
    <location>
        <begin position="21"/>
        <end position="40"/>
    </location>
</feature>
<proteinExistence type="predicted"/>
<comment type="caution">
    <text evidence="2">The sequence shown here is derived from an EMBL/GenBank/DDBJ whole genome shotgun (WGS) entry which is preliminary data.</text>
</comment>
<sequence length="300" mass="33758">MIVDELREQILKLRFPHRVQNKEATPKTKRKTVGHVSPSKSPLVPVAKPALSDRPCVVVLSKPLEKLLIRYEKLPLDFRTPFIFNMENFLVPFNSAVPLSMAANRAASSTLASLSRYLLHRRWVWALQSSQGPAVTLQAIAHILSVLSEIRLAEGFHFAASGEGIINMVIELPMKIISSDTDQESHSCIVQYILFPPHSTSSKDSFSTDDDNDTEVEAVDIDSELNLITECWVEPQSGSVMNCMDQHRHLQGLKYQDIPQAIFPRDLACMSTMMTFEYLNQLCQNKDQICSLPTAHKVVQ</sequence>
<dbReference type="EMBL" id="JAHRIQ010005870">
    <property type="protein sequence ID" value="MEQ2223150.1"/>
    <property type="molecule type" value="Genomic_DNA"/>
</dbReference>
<dbReference type="InterPro" id="IPR033228">
    <property type="entry name" value="SZT2"/>
</dbReference>
<gene>
    <name evidence="2" type="primary">SZT2_3</name>
    <name evidence="2" type="ORF">ILYODFUR_033789</name>
</gene>
<accession>A0ABV0SRC0</accession>
<dbReference type="PANTHER" id="PTHR14918">
    <property type="entry name" value="KICSTOR COMPLEX PROTEIN SZT2"/>
    <property type="match status" value="1"/>
</dbReference>
<dbReference type="Proteomes" id="UP001482620">
    <property type="component" value="Unassembled WGS sequence"/>
</dbReference>
<organism evidence="2 3">
    <name type="scientific">Ilyodon furcidens</name>
    <name type="common">goldbreast splitfin</name>
    <dbReference type="NCBI Taxonomy" id="33524"/>
    <lineage>
        <taxon>Eukaryota</taxon>
        <taxon>Metazoa</taxon>
        <taxon>Chordata</taxon>
        <taxon>Craniata</taxon>
        <taxon>Vertebrata</taxon>
        <taxon>Euteleostomi</taxon>
        <taxon>Actinopterygii</taxon>
        <taxon>Neopterygii</taxon>
        <taxon>Teleostei</taxon>
        <taxon>Neoteleostei</taxon>
        <taxon>Acanthomorphata</taxon>
        <taxon>Ovalentaria</taxon>
        <taxon>Atherinomorphae</taxon>
        <taxon>Cyprinodontiformes</taxon>
        <taxon>Goodeidae</taxon>
        <taxon>Ilyodon</taxon>
    </lineage>
</organism>
<keyword evidence="3" id="KW-1185">Reference proteome</keyword>
<name>A0ABV0SRC0_9TELE</name>
<evidence type="ECO:0000256" key="1">
    <source>
        <dbReference type="SAM" id="MobiDB-lite"/>
    </source>
</evidence>
<evidence type="ECO:0000313" key="3">
    <source>
        <dbReference type="Proteomes" id="UP001482620"/>
    </source>
</evidence>
<feature type="non-terminal residue" evidence="2">
    <location>
        <position position="300"/>
    </location>
</feature>
<reference evidence="2 3" key="1">
    <citation type="submission" date="2021-06" db="EMBL/GenBank/DDBJ databases">
        <authorList>
            <person name="Palmer J.M."/>
        </authorList>
    </citation>
    <scope>NUCLEOTIDE SEQUENCE [LARGE SCALE GENOMIC DNA]</scope>
    <source>
        <strain evidence="3">if_2019</strain>
        <tissue evidence="2">Muscle</tissue>
    </source>
</reference>
<dbReference type="PANTHER" id="PTHR14918:SF3">
    <property type="entry name" value="KICSTOR COMPLEX PROTEIN SZT2"/>
    <property type="match status" value="1"/>
</dbReference>
<protein>
    <submittedName>
        <fullName evidence="2">KICSTOR complex protein szt2</fullName>
    </submittedName>
</protein>
<evidence type="ECO:0000313" key="2">
    <source>
        <dbReference type="EMBL" id="MEQ2223150.1"/>
    </source>
</evidence>